<keyword evidence="1" id="KW-0812">Transmembrane</keyword>
<dbReference type="EMBL" id="BAAAHH010000030">
    <property type="protein sequence ID" value="GAA0963568.1"/>
    <property type="molecule type" value="Genomic_DNA"/>
</dbReference>
<reference evidence="2 3" key="1">
    <citation type="journal article" date="2019" name="Int. J. Syst. Evol. Microbiol.">
        <title>The Global Catalogue of Microorganisms (GCM) 10K type strain sequencing project: providing services to taxonomists for standard genome sequencing and annotation.</title>
        <authorList>
            <consortium name="The Broad Institute Genomics Platform"/>
            <consortium name="The Broad Institute Genome Sequencing Center for Infectious Disease"/>
            <person name="Wu L."/>
            <person name="Ma J."/>
        </authorList>
    </citation>
    <scope>NUCLEOTIDE SEQUENCE [LARGE SCALE GENOMIC DNA]</scope>
    <source>
        <strain evidence="2 3">JCM 10696</strain>
    </source>
</reference>
<feature type="transmembrane region" description="Helical" evidence="1">
    <location>
        <begin position="105"/>
        <end position="124"/>
    </location>
</feature>
<sequence length="671" mass="72396">MAEALLLVTATSLVLTGAFGLTVWVRPVRPAEALVTFLTFLLSGIMLLTIVVGALLRYYEPIPLACGAGILAGVGLLCASAELRRHPGAFGRRLRVWTRRSLRGWAGRPLPLFLGLLALTAYGLRGWLGVRFPPTDWDGLMYHLVAPAQWAQTGAVDRSKEIIWSDTYPMGVESLAGWPLVFLGSTDYGVLYLLVGYLLAAVAIAGLARRLGAGRGFAVLAGLVFLLTPSVFAQAHTYYVDVQSAAFGLAALYVLAVLPGAARLSGRPGTVVTRKMLVLGAALGAAAGSKSSNLAVLGAVGVAAVAVVAYTARRHRLGFTPFLRSAPALVLPVVIVGGYWYLRTWLNYDNPFYPIAMIGFDGPGTVQNLVMGTNVPVELRGVPLPKQLWISWTRPFTDFQTPIYDIRVGGLGMAWLVVVLPLSIAGVLLWLGRLRHRLGVGAGILLLLGIAVSFGPSPAPWWGRYVLLGYGCLLAFCCLLMSRINRERRGPVRALDGALQFALASCTLLAVATGHLHIPINTSEAEDGAVVAERGGTPLTRLLPLSLAADRAGQVWPWTEFHALDQVPEGSAIALAEGNAQSLIMPLRGPRLQRDLVVVDPPRDLPHLVRQLREYQADYVLIDRAPVWDGIREELDRDPHFTFVTPLSGIAPRYGSAPLGRLYHLKPENLR</sequence>
<feature type="transmembrane region" description="Helical" evidence="1">
    <location>
        <begin position="322"/>
        <end position="342"/>
    </location>
</feature>
<keyword evidence="1" id="KW-1133">Transmembrane helix</keyword>
<keyword evidence="3" id="KW-1185">Reference proteome</keyword>
<organism evidence="2 3">
    <name type="scientific">Actinocorallia libanotica</name>
    <dbReference type="NCBI Taxonomy" id="46162"/>
    <lineage>
        <taxon>Bacteria</taxon>
        <taxon>Bacillati</taxon>
        <taxon>Actinomycetota</taxon>
        <taxon>Actinomycetes</taxon>
        <taxon>Streptosporangiales</taxon>
        <taxon>Thermomonosporaceae</taxon>
        <taxon>Actinocorallia</taxon>
    </lineage>
</organism>
<evidence type="ECO:0000313" key="2">
    <source>
        <dbReference type="EMBL" id="GAA0963568.1"/>
    </source>
</evidence>
<dbReference type="RefSeq" id="WP_344244326.1">
    <property type="nucleotide sequence ID" value="NZ_BAAAHH010000030.1"/>
</dbReference>
<feature type="transmembrane region" description="Helical" evidence="1">
    <location>
        <begin position="6"/>
        <end position="25"/>
    </location>
</feature>
<accession>A0ABN1RTS5</accession>
<dbReference type="Proteomes" id="UP001500665">
    <property type="component" value="Unassembled WGS sequence"/>
</dbReference>
<feature type="transmembrane region" description="Helical" evidence="1">
    <location>
        <begin position="245"/>
        <end position="264"/>
    </location>
</feature>
<feature type="transmembrane region" description="Helical" evidence="1">
    <location>
        <begin position="462"/>
        <end position="482"/>
    </location>
</feature>
<evidence type="ECO:0000313" key="3">
    <source>
        <dbReference type="Proteomes" id="UP001500665"/>
    </source>
</evidence>
<feature type="transmembrane region" description="Helical" evidence="1">
    <location>
        <begin position="188"/>
        <end position="208"/>
    </location>
</feature>
<comment type="caution">
    <text evidence="2">The sequence shown here is derived from an EMBL/GenBank/DDBJ whole genome shotgun (WGS) entry which is preliminary data.</text>
</comment>
<name>A0ABN1RTS5_9ACTN</name>
<feature type="transmembrane region" description="Helical" evidence="1">
    <location>
        <begin position="37"/>
        <end position="56"/>
    </location>
</feature>
<proteinExistence type="predicted"/>
<keyword evidence="1" id="KW-0472">Membrane</keyword>
<feature type="transmembrane region" description="Helical" evidence="1">
    <location>
        <begin position="438"/>
        <end position="456"/>
    </location>
</feature>
<feature type="transmembrane region" description="Helical" evidence="1">
    <location>
        <begin position="217"/>
        <end position="239"/>
    </location>
</feature>
<protein>
    <submittedName>
        <fullName evidence="2">Glycosyltransferase family 39 protein</fullName>
    </submittedName>
</protein>
<feature type="transmembrane region" description="Helical" evidence="1">
    <location>
        <begin position="294"/>
        <end position="310"/>
    </location>
</feature>
<feature type="transmembrane region" description="Helical" evidence="1">
    <location>
        <begin position="412"/>
        <end position="431"/>
    </location>
</feature>
<feature type="transmembrane region" description="Helical" evidence="1">
    <location>
        <begin position="62"/>
        <end position="84"/>
    </location>
</feature>
<gene>
    <name evidence="2" type="ORF">GCM10009550_59440</name>
</gene>
<feature type="transmembrane region" description="Helical" evidence="1">
    <location>
        <begin position="271"/>
        <end position="288"/>
    </location>
</feature>
<evidence type="ECO:0000256" key="1">
    <source>
        <dbReference type="SAM" id="Phobius"/>
    </source>
</evidence>